<comment type="subcellular location">
    <subcellularLocation>
        <location evidence="1">Membrane</location>
        <topology evidence="1">Single-pass membrane protein</topology>
    </subcellularLocation>
</comment>
<proteinExistence type="predicted"/>
<dbReference type="GO" id="GO:0098542">
    <property type="term" value="P:defense response to other organism"/>
    <property type="evidence" value="ECO:0007669"/>
    <property type="project" value="InterPro"/>
</dbReference>
<evidence type="ECO:0000313" key="7">
    <source>
        <dbReference type="EMBL" id="KAJ8476473.1"/>
    </source>
</evidence>
<name>A0AAV8QPG7_ENSVE</name>
<organism evidence="7 8">
    <name type="scientific">Ensete ventricosum</name>
    <name type="common">Abyssinian banana</name>
    <name type="synonym">Musa ensete</name>
    <dbReference type="NCBI Taxonomy" id="4639"/>
    <lineage>
        <taxon>Eukaryota</taxon>
        <taxon>Viridiplantae</taxon>
        <taxon>Streptophyta</taxon>
        <taxon>Embryophyta</taxon>
        <taxon>Tracheophyta</taxon>
        <taxon>Spermatophyta</taxon>
        <taxon>Magnoliopsida</taxon>
        <taxon>Liliopsida</taxon>
        <taxon>Zingiberales</taxon>
        <taxon>Musaceae</taxon>
        <taxon>Ensete</taxon>
    </lineage>
</organism>
<evidence type="ECO:0000256" key="3">
    <source>
        <dbReference type="ARBA" id="ARBA00022989"/>
    </source>
</evidence>
<dbReference type="EMBL" id="JAQQAF010000006">
    <property type="protein sequence ID" value="KAJ8476473.1"/>
    <property type="molecule type" value="Genomic_DNA"/>
</dbReference>
<dbReference type="GO" id="GO:0005886">
    <property type="term" value="C:plasma membrane"/>
    <property type="evidence" value="ECO:0007669"/>
    <property type="project" value="TreeGrafter"/>
</dbReference>
<gene>
    <name evidence="7" type="ORF">OPV22_020200</name>
</gene>
<evidence type="ECO:0000256" key="4">
    <source>
        <dbReference type="ARBA" id="ARBA00023136"/>
    </source>
</evidence>
<dbReference type="InterPro" id="IPR044839">
    <property type="entry name" value="NDR1-like"/>
</dbReference>
<evidence type="ECO:0000256" key="5">
    <source>
        <dbReference type="SAM" id="Phobius"/>
    </source>
</evidence>
<evidence type="ECO:0000313" key="8">
    <source>
        <dbReference type="Proteomes" id="UP001222027"/>
    </source>
</evidence>
<keyword evidence="8" id="KW-1185">Reference proteome</keyword>
<dbReference type="AlphaFoldDB" id="A0AAV8QPG7"/>
<reference evidence="7 8" key="1">
    <citation type="submission" date="2022-12" db="EMBL/GenBank/DDBJ databases">
        <title>Chromosome-scale assembly of the Ensete ventricosum genome.</title>
        <authorList>
            <person name="Dussert Y."/>
            <person name="Stocks J."/>
            <person name="Wendawek A."/>
            <person name="Woldeyes F."/>
            <person name="Nichols R.A."/>
            <person name="Borrell J.S."/>
        </authorList>
    </citation>
    <scope>NUCLEOTIDE SEQUENCE [LARGE SCALE GENOMIC DNA]</scope>
    <source>
        <strain evidence="8">cv. Maze</strain>
        <tissue evidence="7">Seeds</tissue>
    </source>
</reference>
<dbReference type="Proteomes" id="UP001222027">
    <property type="component" value="Unassembled WGS sequence"/>
</dbReference>
<keyword evidence="2 5" id="KW-0812">Transmembrane</keyword>
<sequence length="204" mass="22547">MANSSRGSRDTSGGGDGGCCCCQLLCSLVQLVISLGLVVLIWWLIFHPRLPRASVQEAQLMSFSLADNSTALRFNLTVGLALRNPNKRVGIYYDSLVVAALYHGVVLQTAALPTFYQRHKNTTAFRPEFGGKATDAGSVAVFFGKEKSELMDYNFEVKLRARMRMKVWFIKIGHFNPVFDCKVRIPVPQDGGMSATFGISECDR</sequence>
<dbReference type="GO" id="GO:0009506">
    <property type="term" value="C:plasmodesma"/>
    <property type="evidence" value="ECO:0007669"/>
    <property type="project" value="TreeGrafter"/>
</dbReference>
<protein>
    <recommendedName>
        <fullName evidence="6">Late embryogenesis abundant protein LEA-2 subgroup domain-containing protein</fullName>
    </recommendedName>
</protein>
<feature type="transmembrane region" description="Helical" evidence="5">
    <location>
        <begin position="21"/>
        <end position="45"/>
    </location>
</feature>
<comment type="caution">
    <text evidence="7">The sequence shown here is derived from an EMBL/GenBank/DDBJ whole genome shotgun (WGS) entry which is preliminary data.</text>
</comment>
<keyword evidence="4 5" id="KW-0472">Membrane</keyword>
<accession>A0AAV8QPG7</accession>
<dbReference type="Pfam" id="PF03168">
    <property type="entry name" value="LEA_2"/>
    <property type="match status" value="1"/>
</dbReference>
<evidence type="ECO:0000256" key="1">
    <source>
        <dbReference type="ARBA" id="ARBA00004167"/>
    </source>
</evidence>
<dbReference type="PANTHER" id="PTHR31415:SF16">
    <property type="entry name" value="HARPIN-INDUCED PROTEIN 1 CONTAINING PROTEIN"/>
    <property type="match status" value="1"/>
</dbReference>
<keyword evidence="3 5" id="KW-1133">Transmembrane helix</keyword>
<evidence type="ECO:0000256" key="2">
    <source>
        <dbReference type="ARBA" id="ARBA00022692"/>
    </source>
</evidence>
<dbReference type="PANTHER" id="PTHR31415">
    <property type="entry name" value="OS05G0367900 PROTEIN"/>
    <property type="match status" value="1"/>
</dbReference>
<evidence type="ECO:0000259" key="6">
    <source>
        <dbReference type="Pfam" id="PF03168"/>
    </source>
</evidence>
<feature type="domain" description="Late embryogenesis abundant protein LEA-2 subgroup" evidence="6">
    <location>
        <begin position="80"/>
        <end position="170"/>
    </location>
</feature>
<dbReference type="InterPro" id="IPR004864">
    <property type="entry name" value="LEA_2"/>
</dbReference>